<dbReference type="EC" id="4.1.3.4" evidence="3"/>
<gene>
    <name evidence="3" type="primary">DNAJC2_1</name>
    <name evidence="3" type="ORF">OS493_033302</name>
</gene>
<evidence type="ECO:0000313" key="3">
    <source>
        <dbReference type="EMBL" id="KAJ7376681.1"/>
    </source>
</evidence>
<dbReference type="InterPro" id="IPR009057">
    <property type="entry name" value="Homeodomain-like_sf"/>
</dbReference>
<sequence>MDTMEQMRERMRQEAIAETKQTTKSKDDDEVTSDDWTEDQTQLLIKAVNLFPAGTASRWKVIADYVNMHAKTGTLRDSKHVIKKVKNLQKLGNVKSRISHSRNLVEAGHQRFALGILGWFE</sequence>
<feature type="region of interest" description="Disordered" evidence="1">
    <location>
        <begin position="1"/>
        <end position="35"/>
    </location>
</feature>
<dbReference type="GO" id="GO:0004419">
    <property type="term" value="F:hydroxymethylglutaryl-CoA lyase activity"/>
    <property type="evidence" value="ECO:0007669"/>
    <property type="project" value="UniProtKB-EC"/>
</dbReference>
<dbReference type="Gene3D" id="1.10.10.60">
    <property type="entry name" value="Homeodomain-like"/>
    <property type="match status" value="1"/>
</dbReference>
<dbReference type="Proteomes" id="UP001163046">
    <property type="component" value="Unassembled WGS sequence"/>
</dbReference>
<dbReference type="AlphaFoldDB" id="A0A9W9Z7J5"/>
<evidence type="ECO:0000256" key="1">
    <source>
        <dbReference type="SAM" id="MobiDB-lite"/>
    </source>
</evidence>
<dbReference type="GO" id="GO:0051083">
    <property type="term" value="P:'de novo' cotranslational protein folding"/>
    <property type="evidence" value="ECO:0007669"/>
    <property type="project" value="InterPro"/>
</dbReference>
<dbReference type="InterPro" id="IPR044634">
    <property type="entry name" value="Zuotin/DnaJC2"/>
</dbReference>
<evidence type="ECO:0000313" key="4">
    <source>
        <dbReference type="Proteomes" id="UP001163046"/>
    </source>
</evidence>
<feature type="domain" description="Myb-like" evidence="2">
    <location>
        <begin position="32"/>
        <end position="91"/>
    </location>
</feature>
<accession>A0A9W9Z7J5</accession>
<organism evidence="3 4">
    <name type="scientific">Desmophyllum pertusum</name>
    <dbReference type="NCBI Taxonomy" id="174260"/>
    <lineage>
        <taxon>Eukaryota</taxon>
        <taxon>Metazoa</taxon>
        <taxon>Cnidaria</taxon>
        <taxon>Anthozoa</taxon>
        <taxon>Hexacorallia</taxon>
        <taxon>Scleractinia</taxon>
        <taxon>Caryophylliina</taxon>
        <taxon>Caryophylliidae</taxon>
        <taxon>Desmophyllum</taxon>
    </lineage>
</organism>
<protein>
    <submittedName>
        <fullName evidence="3">DnaJ (Hsp40), sub C, member 2</fullName>
        <ecNumber evidence="3">4.1.3.4</ecNumber>
    </submittedName>
</protein>
<dbReference type="EMBL" id="MU826393">
    <property type="protein sequence ID" value="KAJ7376681.1"/>
    <property type="molecule type" value="Genomic_DNA"/>
</dbReference>
<dbReference type="GO" id="GO:0043022">
    <property type="term" value="F:ribosome binding"/>
    <property type="evidence" value="ECO:0007669"/>
    <property type="project" value="InterPro"/>
</dbReference>
<comment type="caution">
    <text evidence="3">The sequence shown here is derived from an EMBL/GenBank/DDBJ whole genome shotgun (WGS) entry which is preliminary data.</text>
</comment>
<dbReference type="SUPFAM" id="SSF46689">
    <property type="entry name" value="Homeodomain-like"/>
    <property type="match status" value="1"/>
</dbReference>
<proteinExistence type="predicted"/>
<dbReference type="SMART" id="SM00717">
    <property type="entry name" value="SANT"/>
    <property type="match status" value="1"/>
</dbReference>
<dbReference type="Pfam" id="PF23082">
    <property type="entry name" value="Myb_DNA-binding_2"/>
    <property type="match status" value="1"/>
</dbReference>
<dbReference type="CDD" id="cd00167">
    <property type="entry name" value="SANT"/>
    <property type="match status" value="1"/>
</dbReference>
<evidence type="ECO:0000259" key="2">
    <source>
        <dbReference type="SMART" id="SM00717"/>
    </source>
</evidence>
<feature type="compositionally biased region" description="Basic and acidic residues" evidence="1">
    <location>
        <begin position="1"/>
        <end position="17"/>
    </location>
</feature>
<dbReference type="GO" id="GO:0005829">
    <property type="term" value="C:cytosol"/>
    <property type="evidence" value="ECO:0007669"/>
    <property type="project" value="TreeGrafter"/>
</dbReference>
<reference evidence="3" key="1">
    <citation type="submission" date="2023-01" db="EMBL/GenBank/DDBJ databases">
        <title>Genome assembly of the deep-sea coral Lophelia pertusa.</title>
        <authorList>
            <person name="Herrera S."/>
            <person name="Cordes E."/>
        </authorList>
    </citation>
    <scope>NUCLEOTIDE SEQUENCE</scope>
    <source>
        <strain evidence="3">USNM1676648</strain>
        <tissue evidence="3">Polyp</tissue>
    </source>
</reference>
<dbReference type="InterPro" id="IPR001005">
    <property type="entry name" value="SANT/Myb"/>
</dbReference>
<dbReference type="GO" id="GO:0030544">
    <property type="term" value="F:Hsp70 protein binding"/>
    <property type="evidence" value="ECO:0007669"/>
    <property type="project" value="InterPro"/>
</dbReference>
<keyword evidence="3" id="KW-0456">Lyase</keyword>
<dbReference type="PANTHER" id="PTHR43999">
    <property type="entry name" value="DNAJ HOMOLOG SUBFAMILY C MEMBER 2"/>
    <property type="match status" value="1"/>
</dbReference>
<name>A0A9W9Z7J5_9CNID</name>
<dbReference type="PANTHER" id="PTHR43999:SF1">
    <property type="entry name" value="DNAJ HOMOLOG SUBFAMILY C MEMBER 2"/>
    <property type="match status" value="1"/>
</dbReference>
<dbReference type="OrthoDB" id="1690618at2759"/>
<keyword evidence="4" id="KW-1185">Reference proteome</keyword>
<dbReference type="GO" id="GO:0006450">
    <property type="term" value="P:regulation of translational fidelity"/>
    <property type="evidence" value="ECO:0007669"/>
    <property type="project" value="InterPro"/>
</dbReference>